<dbReference type="InterPro" id="IPR036271">
    <property type="entry name" value="Tet_transcr_reg_TetR-rel_C_sf"/>
</dbReference>
<protein>
    <submittedName>
        <fullName evidence="6">TetR/AcrR family transcriptional regulator</fullName>
    </submittedName>
</protein>
<dbReference type="InterPro" id="IPR050109">
    <property type="entry name" value="HTH-type_TetR-like_transc_reg"/>
</dbReference>
<dbReference type="SUPFAM" id="SSF48498">
    <property type="entry name" value="Tetracyclin repressor-like, C-terminal domain"/>
    <property type="match status" value="1"/>
</dbReference>
<keyword evidence="2 4" id="KW-0238">DNA-binding</keyword>
<sequence length="242" mass="26569">MESQRIPVGRKRRRPTRAGTVLSEERIVTAALELVEAPGTSAFTVRRLGEALECDPSAVYRYFANTDAVLLAVADRLIGDSLEGFTPQDDWVASLRDFAVRVHRSVLRHPRLATIRAARVTAGPAERRAVDTGIGILLGAGFAPPEAVRLYLAFIDTVLAHAALDAQVCDLTDAQRAQESTVWKNVYGELPEDAYPHVRAVREHLPDGPHSAFPDTLDLLLAQFAARQAREGTDDSVRAQRR</sequence>
<dbReference type="GO" id="GO:0003700">
    <property type="term" value="F:DNA-binding transcription factor activity"/>
    <property type="evidence" value="ECO:0007669"/>
    <property type="project" value="TreeGrafter"/>
</dbReference>
<accession>A0A369V5N6</accession>
<dbReference type="Proteomes" id="UP000253742">
    <property type="component" value="Unassembled WGS sequence"/>
</dbReference>
<dbReference type="Gene3D" id="1.10.357.10">
    <property type="entry name" value="Tetracycline Repressor, domain 2"/>
    <property type="match status" value="1"/>
</dbReference>
<dbReference type="OrthoDB" id="3519192at2"/>
<dbReference type="InterPro" id="IPR001647">
    <property type="entry name" value="HTH_TetR"/>
</dbReference>
<reference evidence="6 7" key="1">
    <citation type="submission" date="2018-07" db="EMBL/GenBank/DDBJ databases">
        <title>Genome guided investigation of antibiotics producing actinomycetales strain isolated from a Macau mangrove ecosystem.</title>
        <authorList>
            <person name="Hu D."/>
        </authorList>
    </citation>
    <scope>NUCLEOTIDE SEQUENCE [LARGE SCALE GENOMIC DNA]</scope>
    <source>
        <strain evidence="6 7">2297</strain>
    </source>
</reference>
<keyword evidence="3" id="KW-0804">Transcription</keyword>
<dbReference type="Pfam" id="PF02909">
    <property type="entry name" value="TetR_C_1"/>
    <property type="match status" value="1"/>
</dbReference>
<dbReference type="Pfam" id="PF00440">
    <property type="entry name" value="TetR_N"/>
    <property type="match status" value="1"/>
</dbReference>
<evidence type="ECO:0000256" key="4">
    <source>
        <dbReference type="PROSITE-ProRule" id="PRU00335"/>
    </source>
</evidence>
<dbReference type="SUPFAM" id="SSF46689">
    <property type="entry name" value="Homeodomain-like"/>
    <property type="match status" value="1"/>
</dbReference>
<keyword evidence="1" id="KW-0805">Transcription regulation</keyword>
<dbReference type="GO" id="GO:0045892">
    <property type="term" value="P:negative regulation of DNA-templated transcription"/>
    <property type="evidence" value="ECO:0007669"/>
    <property type="project" value="InterPro"/>
</dbReference>
<evidence type="ECO:0000256" key="1">
    <source>
        <dbReference type="ARBA" id="ARBA00023015"/>
    </source>
</evidence>
<dbReference type="InterPro" id="IPR004111">
    <property type="entry name" value="Repressor_TetR_C"/>
</dbReference>
<dbReference type="AlphaFoldDB" id="A0A369V5N6"/>
<dbReference type="STRING" id="146923.Spa2297_24970"/>
<dbReference type="PROSITE" id="PS50977">
    <property type="entry name" value="HTH_TETR_2"/>
    <property type="match status" value="1"/>
</dbReference>
<proteinExistence type="predicted"/>
<organism evidence="6 7">
    <name type="scientific">Streptomyces parvulus</name>
    <dbReference type="NCBI Taxonomy" id="146923"/>
    <lineage>
        <taxon>Bacteria</taxon>
        <taxon>Bacillati</taxon>
        <taxon>Actinomycetota</taxon>
        <taxon>Actinomycetes</taxon>
        <taxon>Kitasatosporales</taxon>
        <taxon>Streptomycetaceae</taxon>
        <taxon>Streptomyces</taxon>
    </lineage>
</organism>
<evidence type="ECO:0000313" key="6">
    <source>
        <dbReference type="EMBL" id="RDD88017.1"/>
    </source>
</evidence>
<name>A0A369V5N6_9ACTN</name>
<comment type="caution">
    <text evidence="6">The sequence shown here is derived from an EMBL/GenBank/DDBJ whole genome shotgun (WGS) entry which is preliminary data.</text>
</comment>
<dbReference type="EMBL" id="QQBH01000009">
    <property type="protein sequence ID" value="RDD88017.1"/>
    <property type="molecule type" value="Genomic_DNA"/>
</dbReference>
<feature type="DNA-binding region" description="H-T-H motif" evidence="4">
    <location>
        <begin position="44"/>
        <end position="63"/>
    </location>
</feature>
<dbReference type="RefSeq" id="WP_114529483.1">
    <property type="nucleotide sequence ID" value="NZ_QQBH01000009.1"/>
</dbReference>
<gene>
    <name evidence="6" type="ORF">DVZ84_16130</name>
</gene>
<evidence type="ECO:0000259" key="5">
    <source>
        <dbReference type="PROSITE" id="PS50977"/>
    </source>
</evidence>
<evidence type="ECO:0000256" key="3">
    <source>
        <dbReference type="ARBA" id="ARBA00023163"/>
    </source>
</evidence>
<dbReference type="PANTHER" id="PTHR30055:SF151">
    <property type="entry name" value="TRANSCRIPTIONAL REGULATORY PROTEIN"/>
    <property type="match status" value="1"/>
</dbReference>
<evidence type="ECO:0000313" key="7">
    <source>
        <dbReference type="Proteomes" id="UP000253742"/>
    </source>
</evidence>
<dbReference type="InterPro" id="IPR009057">
    <property type="entry name" value="Homeodomain-like_sf"/>
</dbReference>
<dbReference type="PANTHER" id="PTHR30055">
    <property type="entry name" value="HTH-TYPE TRANSCRIPTIONAL REGULATOR RUTR"/>
    <property type="match status" value="1"/>
</dbReference>
<dbReference type="Gene3D" id="1.10.10.60">
    <property type="entry name" value="Homeodomain-like"/>
    <property type="match status" value="1"/>
</dbReference>
<evidence type="ECO:0000256" key="2">
    <source>
        <dbReference type="ARBA" id="ARBA00023125"/>
    </source>
</evidence>
<dbReference type="GO" id="GO:0000976">
    <property type="term" value="F:transcription cis-regulatory region binding"/>
    <property type="evidence" value="ECO:0007669"/>
    <property type="project" value="TreeGrafter"/>
</dbReference>
<feature type="domain" description="HTH tetR-type" evidence="5">
    <location>
        <begin position="21"/>
        <end position="81"/>
    </location>
</feature>